<reference evidence="1 2" key="1">
    <citation type="journal article" date="2011" name="Nature">
        <title>A high-resolution map of human evolutionary constraint using 29 mammals.</title>
        <authorList>
            <person name="Lindblad-Toh K."/>
            <person name="Garber M."/>
            <person name="Zuk O."/>
            <person name="Lin M.F."/>
            <person name="Parker B.J."/>
            <person name="Washietl S."/>
            <person name="Kheradpour P."/>
            <person name="Ernst J."/>
            <person name="Jordan G."/>
            <person name="Mauceli E."/>
            <person name="Ward L.D."/>
            <person name="Lowe C.B."/>
            <person name="Holloway A.K."/>
            <person name="Clamp M."/>
            <person name="Gnerre S."/>
            <person name="Alfoldi J."/>
            <person name="Beal K."/>
            <person name="Chang J."/>
            <person name="Clawson H."/>
            <person name="Cuff J."/>
            <person name="Di Palma F."/>
            <person name="Fitzgerald S."/>
            <person name="Flicek P."/>
            <person name="Guttman M."/>
            <person name="Hubisz M.J."/>
            <person name="Jaffe D.B."/>
            <person name="Jungreis I."/>
            <person name="Kent W.J."/>
            <person name="Kostka D."/>
            <person name="Lara M."/>
            <person name="Martins A.L."/>
            <person name="Massingham T."/>
            <person name="Moltke I."/>
            <person name="Raney B.J."/>
            <person name="Rasmussen M.D."/>
            <person name="Robinson J."/>
            <person name="Stark A."/>
            <person name="Vilella A.J."/>
            <person name="Wen J."/>
            <person name="Xie X."/>
            <person name="Zody M.C."/>
            <person name="Baldwin J."/>
            <person name="Bloom T."/>
            <person name="Chin C.W."/>
            <person name="Heiman D."/>
            <person name="Nicol R."/>
            <person name="Nusbaum C."/>
            <person name="Young S."/>
            <person name="Wilkinson J."/>
            <person name="Worley K.C."/>
            <person name="Kovar C.L."/>
            <person name="Muzny D.M."/>
            <person name="Gibbs R.A."/>
            <person name="Cree A."/>
            <person name="Dihn H.H."/>
            <person name="Fowler G."/>
            <person name="Jhangiani S."/>
            <person name="Joshi V."/>
            <person name="Lee S."/>
            <person name="Lewis L.R."/>
            <person name="Nazareth L.V."/>
            <person name="Okwuonu G."/>
            <person name="Santibanez J."/>
            <person name="Warren W.C."/>
            <person name="Mardis E.R."/>
            <person name="Weinstock G.M."/>
            <person name="Wilson R.K."/>
            <person name="Delehaunty K."/>
            <person name="Dooling D."/>
            <person name="Fronik C."/>
            <person name="Fulton L."/>
            <person name="Fulton B."/>
            <person name="Graves T."/>
            <person name="Minx P."/>
            <person name="Sodergren E."/>
            <person name="Birney E."/>
            <person name="Margulies E.H."/>
            <person name="Herrero J."/>
            <person name="Green E.D."/>
            <person name="Haussler D."/>
            <person name="Siepel A."/>
            <person name="Goldman N."/>
            <person name="Pollard K.S."/>
            <person name="Pedersen J.S."/>
            <person name="Lander E.S."/>
            <person name="Kellis M."/>
        </authorList>
    </citation>
    <scope>NUCLEOTIDE SEQUENCE [LARGE SCALE GENOMIC DNA]</scope>
    <source>
        <strain evidence="1 2">Thorbecke inbred</strain>
    </source>
</reference>
<sequence>SMIFLILAFAIFVFLFLVWKKRFKGKKNTGKRSKKSASLALIRTATGSTKHNINKHLSVNKLSQEILNNFPHSIAMQKQILVNLRIVEYKLAELEHFLHTRGINGALANQKSPKKLTRWSDSGGSQ</sequence>
<organism evidence="1 2">
    <name type="scientific">Oryctolagus cuniculus</name>
    <name type="common">Rabbit</name>
    <dbReference type="NCBI Taxonomy" id="9986"/>
    <lineage>
        <taxon>Eukaryota</taxon>
        <taxon>Metazoa</taxon>
        <taxon>Chordata</taxon>
        <taxon>Craniata</taxon>
        <taxon>Vertebrata</taxon>
        <taxon>Euteleostomi</taxon>
        <taxon>Mammalia</taxon>
        <taxon>Eutheria</taxon>
        <taxon>Euarchontoglires</taxon>
        <taxon>Glires</taxon>
        <taxon>Lagomorpha</taxon>
        <taxon>Leporidae</taxon>
        <taxon>Oryctolagus</taxon>
    </lineage>
</organism>
<dbReference type="GeneTree" id="ENSGT00390000018873"/>
<evidence type="ECO:0000313" key="1">
    <source>
        <dbReference type="Ensembl" id="ENSOCUP00000045810.1"/>
    </source>
</evidence>
<name>A0A5F9DJ62_RABIT</name>
<proteinExistence type="predicted"/>
<dbReference type="Proteomes" id="UP000001811">
    <property type="component" value="Chromosome X"/>
</dbReference>
<dbReference type="Ensembl" id="ENSOCUT00000052115.1">
    <property type="protein sequence ID" value="ENSOCUP00000045810.1"/>
    <property type="gene ID" value="ENSOCUG00000036103.1"/>
</dbReference>
<dbReference type="EMBL" id="AAGW02041514">
    <property type="status" value="NOT_ANNOTATED_CDS"/>
    <property type="molecule type" value="Genomic_DNA"/>
</dbReference>
<protein>
    <submittedName>
        <fullName evidence="1">Uncharacterized protein</fullName>
    </submittedName>
</protein>
<reference evidence="1" key="2">
    <citation type="submission" date="2025-08" db="UniProtKB">
        <authorList>
            <consortium name="Ensembl"/>
        </authorList>
    </citation>
    <scope>IDENTIFICATION</scope>
    <source>
        <strain evidence="1">Thorbecke</strain>
    </source>
</reference>
<dbReference type="PANTHER" id="PTHR38650:SF1">
    <property type="entry name" value="KITA-KYUSHU LUNG CANCER ANTIGEN 1"/>
    <property type="match status" value="1"/>
</dbReference>
<dbReference type="STRING" id="9986.ENSOCUP00000045810"/>
<dbReference type="Bgee" id="ENSOCUG00000036103">
    <property type="expression patterns" value="Expressed in testis and 2 other cell types or tissues"/>
</dbReference>
<accession>A0A5F9DJ62</accession>
<dbReference type="AlphaFoldDB" id="A0A5F9DJ62"/>
<reference evidence="1" key="3">
    <citation type="submission" date="2025-09" db="UniProtKB">
        <authorList>
            <consortium name="Ensembl"/>
        </authorList>
    </citation>
    <scope>IDENTIFICATION</scope>
    <source>
        <strain evidence="1">Thorbecke</strain>
    </source>
</reference>
<keyword evidence="2" id="KW-1185">Reference proteome</keyword>
<dbReference type="Pfam" id="PF15204">
    <property type="entry name" value="KKLCAg1"/>
    <property type="match status" value="1"/>
</dbReference>
<dbReference type="InterPro" id="IPR027940">
    <property type="entry name" value="KKLCAg1"/>
</dbReference>
<dbReference type="InParanoid" id="A0A5F9DJ62"/>
<gene>
    <name evidence="1" type="primary">CT83</name>
</gene>
<evidence type="ECO:0000313" key="2">
    <source>
        <dbReference type="Proteomes" id="UP000001811"/>
    </source>
</evidence>
<dbReference type="PANTHER" id="PTHR38650">
    <property type="entry name" value="KITA-KYUSHU LUNG CANCER ANTIGEN 1"/>
    <property type="match status" value="1"/>
</dbReference>